<dbReference type="InterPro" id="IPR013783">
    <property type="entry name" value="Ig-like_fold"/>
</dbReference>
<evidence type="ECO:0000256" key="1">
    <source>
        <dbReference type="ARBA" id="ARBA00004370"/>
    </source>
</evidence>
<protein>
    <recommendedName>
        <fullName evidence="7">Ig-like domain-containing protein</fullName>
    </recommendedName>
</protein>
<dbReference type="Gene3D" id="2.60.40.10">
    <property type="entry name" value="Immunoglobulins"/>
    <property type="match status" value="1"/>
</dbReference>
<evidence type="ECO:0000256" key="6">
    <source>
        <dbReference type="ARBA" id="ARBA00023319"/>
    </source>
</evidence>
<dbReference type="PROSITE" id="PS50835">
    <property type="entry name" value="IG_LIKE"/>
    <property type="match status" value="1"/>
</dbReference>
<dbReference type="OMA" id="YYCAFWE"/>
<keyword evidence="4" id="KW-0472">Membrane</keyword>
<keyword evidence="2" id="KW-0812">Transmembrane</keyword>
<dbReference type="Ensembl" id="ENSCPRT00005018382.1">
    <property type="protein sequence ID" value="ENSCPRP00005015685.1"/>
    <property type="gene ID" value="ENSCPRG00005010976.1"/>
</dbReference>
<keyword evidence="5" id="KW-0675">Receptor</keyword>
<sequence>EECCCSKLLLWLWYSQVLRQSQTSVTRGVRKTARIQCHVSTMSFSSAYIHWYRQLPEESPERILYFSSEKPVYDRDSDKRKFEAEKELMESTCTLTIKTVNQNDSATYYCTYWDDTTLAKH</sequence>
<comment type="subcellular location">
    <subcellularLocation>
        <location evidence="1">Membrane</location>
    </subcellularLocation>
</comment>
<organism evidence="8 9">
    <name type="scientific">Crocodylus porosus</name>
    <name type="common">Saltwater crocodile</name>
    <name type="synonym">Estuarine crocodile</name>
    <dbReference type="NCBI Taxonomy" id="8502"/>
    <lineage>
        <taxon>Eukaryota</taxon>
        <taxon>Metazoa</taxon>
        <taxon>Chordata</taxon>
        <taxon>Craniata</taxon>
        <taxon>Vertebrata</taxon>
        <taxon>Euteleostomi</taxon>
        <taxon>Archelosauria</taxon>
        <taxon>Archosauria</taxon>
        <taxon>Crocodylia</taxon>
        <taxon>Longirostres</taxon>
        <taxon>Crocodylidae</taxon>
        <taxon>Crocodylus</taxon>
    </lineage>
</organism>
<reference evidence="8" key="2">
    <citation type="submission" date="2025-09" db="UniProtKB">
        <authorList>
            <consortium name="Ensembl"/>
        </authorList>
    </citation>
    <scope>IDENTIFICATION</scope>
</reference>
<evidence type="ECO:0000313" key="9">
    <source>
        <dbReference type="Proteomes" id="UP000594220"/>
    </source>
</evidence>
<evidence type="ECO:0000256" key="5">
    <source>
        <dbReference type="ARBA" id="ARBA00023170"/>
    </source>
</evidence>
<dbReference type="SUPFAM" id="SSF48726">
    <property type="entry name" value="Immunoglobulin"/>
    <property type="match status" value="1"/>
</dbReference>
<feature type="domain" description="Ig-like" evidence="7">
    <location>
        <begin position="15"/>
        <end position="111"/>
    </location>
</feature>
<dbReference type="InterPro" id="IPR013106">
    <property type="entry name" value="Ig_V-set"/>
</dbReference>
<keyword evidence="6" id="KW-0393">Immunoglobulin domain</keyword>
<keyword evidence="9" id="KW-1185">Reference proteome</keyword>
<evidence type="ECO:0000313" key="8">
    <source>
        <dbReference type="Ensembl" id="ENSCPRP00005015685.1"/>
    </source>
</evidence>
<dbReference type="AlphaFoldDB" id="A0A7M4EYX0"/>
<dbReference type="SMART" id="SM00406">
    <property type="entry name" value="IGv"/>
    <property type="match status" value="1"/>
</dbReference>
<evidence type="ECO:0000256" key="2">
    <source>
        <dbReference type="ARBA" id="ARBA00022692"/>
    </source>
</evidence>
<dbReference type="GeneTree" id="ENSGT00940000153143"/>
<evidence type="ECO:0000256" key="4">
    <source>
        <dbReference type="ARBA" id="ARBA00023136"/>
    </source>
</evidence>
<dbReference type="InterPro" id="IPR051117">
    <property type="entry name" value="TRG_var/const_region"/>
</dbReference>
<dbReference type="InterPro" id="IPR036179">
    <property type="entry name" value="Ig-like_dom_sf"/>
</dbReference>
<reference evidence="8" key="1">
    <citation type="submission" date="2025-08" db="UniProtKB">
        <authorList>
            <consortium name="Ensembl"/>
        </authorList>
    </citation>
    <scope>IDENTIFICATION</scope>
</reference>
<name>A0A7M4EYX0_CROPO</name>
<dbReference type="InterPro" id="IPR007110">
    <property type="entry name" value="Ig-like_dom"/>
</dbReference>
<dbReference type="GO" id="GO:0016020">
    <property type="term" value="C:membrane"/>
    <property type="evidence" value="ECO:0007669"/>
    <property type="project" value="UniProtKB-SubCell"/>
</dbReference>
<accession>A0A7M4EYX0</accession>
<dbReference type="PANTHER" id="PTHR19256">
    <property type="entry name" value="T-CELL RECEPTOR GAMMA CHAIN"/>
    <property type="match status" value="1"/>
</dbReference>
<dbReference type="PANTHER" id="PTHR19256:SF65">
    <property type="entry name" value="T CELL RECEPTOR GAMMA CONSTANT 1-RELATED"/>
    <property type="match status" value="1"/>
</dbReference>
<evidence type="ECO:0000256" key="3">
    <source>
        <dbReference type="ARBA" id="ARBA00022989"/>
    </source>
</evidence>
<keyword evidence="3" id="KW-1133">Transmembrane helix</keyword>
<dbReference type="Pfam" id="PF07686">
    <property type="entry name" value="V-set"/>
    <property type="match status" value="1"/>
</dbReference>
<evidence type="ECO:0000259" key="7">
    <source>
        <dbReference type="PROSITE" id="PS50835"/>
    </source>
</evidence>
<proteinExistence type="predicted"/>
<dbReference type="Proteomes" id="UP000594220">
    <property type="component" value="Unplaced"/>
</dbReference>